<feature type="transmembrane region" description="Helical" evidence="1">
    <location>
        <begin position="28"/>
        <end position="47"/>
    </location>
</feature>
<dbReference type="Proteomes" id="UP000300879">
    <property type="component" value="Chromosome"/>
</dbReference>
<organism evidence="2 3">
    <name type="scientific">Paenibacillus algicola</name>
    <dbReference type="NCBI Taxonomy" id="2565926"/>
    <lineage>
        <taxon>Bacteria</taxon>
        <taxon>Bacillati</taxon>
        <taxon>Bacillota</taxon>
        <taxon>Bacilli</taxon>
        <taxon>Bacillales</taxon>
        <taxon>Paenibacillaceae</taxon>
        <taxon>Paenibacillus</taxon>
    </lineage>
</organism>
<reference evidence="2 3" key="1">
    <citation type="submission" date="2019-05" db="EMBL/GenBank/DDBJ databases">
        <authorList>
            <person name="Chen C."/>
        </authorList>
    </citation>
    <scope>NUCLEOTIDE SEQUENCE [LARGE SCALE GENOMIC DNA]</scope>
    <source>
        <strain evidence="2 3">HB172198</strain>
    </source>
</reference>
<dbReference type="EMBL" id="CP040396">
    <property type="protein sequence ID" value="QCT00740.1"/>
    <property type="molecule type" value="Genomic_DNA"/>
</dbReference>
<accession>A0A4P8XH60</accession>
<gene>
    <name evidence="2" type="ORF">E6C60_0012</name>
</gene>
<proteinExistence type="predicted"/>
<dbReference type="AlphaFoldDB" id="A0A4P8XH60"/>
<feature type="transmembrane region" description="Helical" evidence="1">
    <location>
        <begin position="117"/>
        <end position="141"/>
    </location>
</feature>
<sequence length="177" mass="21134">MSTMADQSHQKATFYQYRLLKKITFPRWMWTTYLLLPCAAVASQMVILSWDSFIFFLLAGMLIFWIQFVIGRSVLHLTGSLSSRKWRFSLQAPWIGYMPEQHVSSFRFIKVQWHTSWIGCVLIALMAFWSPLSFTISAYFWHLWLVGPRYYAWYRLTRQYKDGMLKFGPDDVSYYSQ</sequence>
<keyword evidence="3" id="KW-1185">Reference proteome</keyword>
<keyword evidence="1" id="KW-0472">Membrane</keyword>
<feature type="transmembrane region" description="Helical" evidence="1">
    <location>
        <begin position="53"/>
        <end position="75"/>
    </location>
</feature>
<keyword evidence="1" id="KW-0812">Transmembrane</keyword>
<evidence type="ECO:0000313" key="2">
    <source>
        <dbReference type="EMBL" id="QCT00740.1"/>
    </source>
</evidence>
<evidence type="ECO:0000256" key="1">
    <source>
        <dbReference type="SAM" id="Phobius"/>
    </source>
</evidence>
<keyword evidence="1" id="KW-1133">Transmembrane helix</keyword>
<evidence type="ECO:0000313" key="3">
    <source>
        <dbReference type="Proteomes" id="UP000300879"/>
    </source>
</evidence>
<dbReference type="KEGG" id="palo:E6C60_0012"/>
<protein>
    <submittedName>
        <fullName evidence="2">Uncharacterized protein</fullName>
    </submittedName>
</protein>
<name>A0A4P8XH60_9BACL</name>